<evidence type="ECO:0000256" key="1">
    <source>
        <dbReference type="ARBA" id="ARBA00006773"/>
    </source>
</evidence>
<evidence type="ECO:0000259" key="5">
    <source>
        <dbReference type="Pfam" id="PF01979"/>
    </source>
</evidence>
<dbReference type="EMBL" id="BMKB01000004">
    <property type="protein sequence ID" value="GGA57080.1"/>
    <property type="molecule type" value="Genomic_DNA"/>
</dbReference>
<comment type="catalytic activity">
    <reaction evidence="4">
        <text>adenine + H2O + H(+) = hypoxanthine + NH4(+)</text>
        <dbReference type="Rhea" id="RHEA:23688"/>
        <dbReference type="ChEBI" id="CHEBI:15377"/>
        <dbReference type="ChEBI" id="CHEBI:15378"/>
        <dbReference type="ChEBI" id="CHEBI:16708"/>
        <dbReference type="ChEBI" id="CHEBI:17368"/>
        <dbReference type="ChEBI" id="CHEBI:28938"/>
        <dbReference type="EC" id="3.5.4.2"/>
    </reaction>
</comment>
<dbReference type="AlphaFoldDB" id="A0A916RI60"/>
<dbReference type="GO" id="GO:0000034">
    <property type="term" value="F:adenine deaminase activity"/>
    <property type="evidence" value="ECO:0007669"/>
    <property type="project" value="UniProtKB-EC"/>
</dbReference>
<feature type="domain" description="Amidohydrolase-related" evidence="5">
    <location>
        <begin position="276"/>
        <end position="376"/>
    </location>
</feature>
<proteinExistence type="inferred from homology"/>
<accession>A0A916RI60</accession>
<dbReference type="Gene3D" id="2.30.40.10">
    <property type="entry name" value="Urease, subunit C, domain 1"/>
    <property type="match status" value="1"/>
</dbReference>
<evidence type="ECO:0000313" key="8">
    <source>
        <dbReference type="Proteomes" id="UP000596977"/>
    </source>
</evidence>
<dbReference type="InterPro" id="IPR026912">
    <property type="entry name" value="Adenine_deam_C"/>
</dbReference>
<feature type="domain" description="Adenine deaminase C-terminal" evidence="6">
    <location>
        <begin position="438"/>
        <end position="564"/>
    </location>
</feature>
<dbReference type="EC" id="3.5.4.2" evidence="2"/>
<comment type="caution">
    <text evidence="7">The sequence shown here is derived from an EMBL/GenBank/DDBJ whole genome shotgun (WGS) entry which is preliminary data.</text>
</comment>
<protein>
    <recommendedName>
        <fullName evidence="2">adenine deaminase</fullName>
        <ecNumber evidence="2">3.5.4.2</ecNumber>
    </recommendedName>
</protein>
<sequence length="623" mass="68954">MPPNALPDDLLISAKDEVRIRQHLALVALGERPADRVLRVGRLLDVHSRIWLTDQEIVISGRRIAYIGPKGSYPGQAENYHDEPDLAAVPGFGEVHKHIESSHVTPEWEAALVLPFGNTWTCEASHEFSNVDGANNLQFWLTARKAGSPQKIFPLPGSAVPPTAYEWGGGYFGHDEQQRFMTESLAVAGLDEVMDWPAVWNPENPSYERLWGMIEATFANRGVVEGHAAGMRDIASISAFAAAGMASDHEAWTTEEVLDKLRRGLFMELRPHSLPEMIKGLIAAGISDWSQFALTTDDRSCSDTMKMGATDYNVRLAIKAGLAPEIAIQMVTINPARHMRLTPWVGSIAPGRYADVVLLNEVETLSIAKVWADGALVAEGGNYVGPQPKIDWPQWATQTINIGRDITGEDFAIPAEPGRQTMQAALLRPFHWDDSFIEMELPVAEGAVQRDETRNVTKFAIVDRFSGEGKISRMFWLGTGPRTPDTALACSMGHDKHNIWVVGSSDAAMAKCVNALRTTQGGWALVREGELVATVRYEVGGLMTCRPPHELDAEMQRLYAEGEKIDWMYEPTFSPRWFPGFPERLAFATLTCAPWRWVLVAPTDDIPQGFVNVQTGQTHPIVW</sequence>
<dbReference type="OrthoDB" id="9775607at2"/>
<comment type="similarity">
    <text evidence="1">Belongs to the metallo-dependent hydrolases superfamily. Adenine deaminase family.</text>
</comment>
<dbReference type="SUPFAM" id="SSF51338">
    <property type="entry name" value="Composite domain of metallo-dependent hydrolases"/>
    <property type="match status" value="1"/>
</dbReference>
<organism evidence="7 8">
    <name type="scientific">Pelagibacterium lentulum</name>
    <dbReference type="NCBI Taxonomy" id="2029865"/>
    <lineage>
        <taxon>Bacteria</taxon>
        <taxon>Pseudomonadati</taxon>
        <taxon>Pseudomonadota</taxon>
        <taxon>Alphaproteobacteria</taxon>
        <taxon>Hyphomicrobiales</taxon>
        <taxon>Devosiaceae</taxon>
        <taxon>Pelagibacterium</taxon>
    </lineage>
</organism>
<evidence type="ECO:0000313" key="7">
    <source>
        <dbReference type="EMBL" id="GGA57080.1"/>
    </source>
</evidence>
<keyword evidence="8" id="KW-1185">Reference proteome</keyword>
<dbReference type="Pfam" id="PF01979">
    <property type="entry name" value="Amidohydro_1"/>
    <property type="match status" value="1"/>
</dbReference>
<dbReference type="Pfam" id="PF13382">
    <property type="entry name" value="Adenine_deam_C"/>
    <property type="match status" value="1"/>
</dbReference>
<dbReference type="Proteomes" id="UP000596977">
    <property type="component" value="Unassembled WGS sequence"/>
</dbReference>
<evidence type="ECO:0000256" key="2">
    <source>
        <dbReference type="ARBA" id="ARBA00012782"/>
    </source>
</evidence>
<dbReference type="SUPFAM" id="SSF51556">
    <property type="entry name" value="Metallo-dependent hydrolases"/>
    <property type="match status" value="1"/>
</dbReference>
<evidence type="ECO:0000259" key="6">
    <source>
        <dbReference type="Pfam" id="PF13382"/>
    </source>
</evidence>
<gene>
    <name evidence="7" type="primary">ade2</name>
    <name evidence="7" type="ORF">GCM10011499_29140</name>
</gene>
<dbReference type="InterPro" id="IPR006680">
    <property type="entry name" value="Amidohydro-rel"/>
</dbReference>
<reference evidence="7 8" key="1">
    <citation type="journal article" date="2014" name="Int. J. Syst. Evol. Microbiol.">
        <title>Complete genome sequence of Corynebacterium casei LMG S-19264T (=DSM 44701T), isolated from a smear-ripened cheese.</title>
        <authorList>
            <consortium name="US DOE Joint Genome Institute (JGI-PGF)"/>
            <person name="Walter F."/>
            <person name="Albersmeier A."/>
            <person name="Kalinowski J."/>
            <person name="Ruckert C."/>
        </authorList>
    </citation>
    <scope>NUCLEOTIDE SEQUENCE [LARGE SCALE GENOMIC DNA]</scope>
    <source>
        <strain evidence="7 8">CGMCC 1.15896</strain>
    </source>
</reference>
<evidence type="ECO:0000256" key="3">
    <source>
        <dbReference type="ARBA" id="ARBA00022801"/>
    </source>
</evidence>
<dbReference type="PANTHER" id="PTHR11113">
    <property type="entry name" value="N-ACETYLGLUCOSAMINE-6-PHOSPHATE DEACETYLASE"/>
    <property type="match status" value="1"/>
</dbReference>
<dbReference type="RefSeq" id="WP_127074088.1">
    <property type="nucleotide sequence ID" value="NZ_BMKB01000004.1"/>
</dbReference>
<dbReference type="InterPro" id="IPR011059">
    <property type="entry name" value="Metal-dep_hydrolase_composite"/>
</dbReference>
<evidence type="ECO:0000256" key="4">
    <source>
        <dbReference type="ARBA" id="ARBA00047720"/>
    </source>
</evidence>
<dbReference type="Gene3D" id="3.20.20.140">
    <property type="entry name" value="Metal-dependent hydrolases"/>
    <property type="match status" value="1"/>
</dbReference>
<name>A0A916RI60_9HYPH</name>
<keyword evidence="3" id="KW-0378">Hydrolase</keyword>
<dbReference type="PANTHER" id="PTHR11113:SF2">
    <property type="entry name" value="ADENINE DEAMINASE"/>
    <property type="match status" value="1"/>
</dbReference>
<dbReference type="InterPro" id="IPR032466">
    <property type="entry name" value="Metal_Hydrolase"/>
</dbReference>